<evidence type="ECO:0000256" key="6">
    <source>
        <dbReference type="ARBA" id="ARBA00023139"/>
    </source>
</evidence>
<keyword evidence="7" id="KW-0449">Lipoprotein</keyword>
<dbReference type="InterPro" id="IPR039859">
    <property type="entry name" value="PFA4/ZDH16/20/ERF2-like"/>
</dbReference>
<dbReference type="EC" id="2.3.1.225" evidence="10"/>
<dbReference type="PANTHER" id="PTHR12246">
    <property type="entry name" value="PALMITOYLTRANSFERASE ZDHHC16"/>
    <property type="match status" value="1"/>
</dbReference>
<organism evidence="13 14">
    <name type="scientific">Sporothrix epigloea</name>
    <dbReference type="NCBI Taxonomy" id="1892477"/>
    <lineage>
        <taxon>Eukaryota</taxon>
        <taxon>Fungi</taxon>
        <taxon>Dikarya</taxon>
        <taxon>Ascomycota</taxon>
        <taxon>Pezizomycotina</taxon>
        <taxon>Sordariomycetes</taxon>
        <taxon>Sordariomycetidae</taxon>
        <taxon>Ophiostomatales</taxon>
        <taxon>Ophiostomataceae</taxon>
        <taxon>Sporothrix</taxon>
    </lineage>
</organism>
<evidence type="ECO:0000256" key="8">
    <source>
        <dbReference type="ARBA" id="ARBA00023315"/>
    </source>
</evidence>
<evidence type="ECO:0000256" key="11">
    <source>
        <dbReference type="SAM" id="MobiDB-lite"/>
    </source>
</evidence>
<evidence type="ECO:0000313" key="13">
    <source>
        <dbReference type="EMBL" id="CAK7269688.1"/>
    </source>
</evidence>
<dbReference type="Proteomes" id="UP001642502">
    <property type="component" value="Unassembled WGS sequence"/>
</dbReference>
<keyword evidence="8 10" id="KW-0012">Acyltransferase</keyword>
<evidence type="ECO:0000256" key="1">
    <source>
        <dbReference type="ARBA" id="ARBA00004141"/>
    </source>
</evidence>
<protein>
    <recommendedName>
        <fullName evidence="10">Palmitoyltransferase</fullName>
        <ecNumber evidence="10">2.3.1.225</ecNumber>
    </recommendedName>
</protein>
<feature type="compositionally biased region" description="Pro residues" evidence="11">
    <location>
        <begin position="506"/>
        <end position="515"/>
    </location>
</feature>
<comment type="caution">
    <text evidence="13">The sequence shown here is derived from an EMBL/GenBank/DDBJ whole genome shotgun (WGS) entry which is preliminary data.</text>
</comment>
<evidence type="ECO:0000256" key="2">
    <source>
        <dbReference type="ARBA" id="ARBA00022679"/>
    </source>
</evidence>
<comment type="catalytic activity">
    <reaction evidence="9 10">
        <text>L-cysteinyl-[protein] + hexadecanoyl-CoA = S-hexadecanoyl-L-cysteinyl-[protein] + CoA</text>
        <dbReference type="Rhea" id="RHEA:36683"/>
        <dbReference type="Rhea" id="RHEA-COMP:10131"/>
        <dbReference type="Rhea" id="RHEA-COMP:11032"/>
        <dbReference type="ChEBI" id="CHEBI:29950"/>
        <dbReference type="ChEBI" id="CHEBI:57287"/>
        <dbReference type="ChEBI" id="CHEBI:57379"/>
        <dbReference type="ChEBI" id="CHEBI:74151"/>
        <dbReference type="EC" id="2.3.1.225"/>
    </reaction>
</comment>
<dbReference type="GO" id="GO:0019706">
    <property type="term" value="F:protein-cysteine S-palmitoyltransferase activity"/>
    <property type="evidence" value="ECO:0007669"/>
    <property type="project" value="UniProtKB-EC"/>
</dbReference>
<evidence type="ECO:0000259" key="12">
    <source>
        <dbReference type="Pfam" id="PF01529"/>
    </source>
</evidence>
<evidence type="ECO:0000256" key="4">
    <source>
        <dbReference type="ARBA" id="ARBA00022989"/>
    </source>
</evidence>
<evidence type="ECO:0000256" key="7">
    <source>
        <dbReference type="ARBA" id="ARBA00023288"/>
    </source>
</evidence>
<feature type="transmembrane region" description="Helical" evidence="10">
    <location>
        <begin position="254"/>
        <end position="277"/>
    </location>
</feature>
<keyword evidence="5 10" id="KW-0472">Membrane</keyword>
<evidence type="ECO:0000256" key="9">
    <source>
        <dbReference type="ARBA" id="ARBA00048048"/>
    </source>
</evidence>
<feature type="region of interest" description="Disordered" evidence="11">
    <location>
        <begin position="588"/>
        <end position="716"/>
    </location>
</feature>
<feature type="compositionally biased region" description="Basic and acidic residues" evidence="11">
    <location>
        <begin position="463"/>
        <end position="478"/>
    </location>
</feature>
<comment type="domain">
    <text evidence="10">The DHHC domain is required for palmitoyltransferase activity.</text>
</comment>
<comment type="similarity">
    <text evidence="10">Belongs to the DHHC palmitoyltransferase family.</text>
</comment>
<feature type="domain" description="Palmitoyltransferase DHHC" evidence="12">
    <location>
        <begin position="162"/>
        <end position="291"/>
    </location>
</feature>
<feature type="transmembrane region" description="Helical" evidence="10">
    <location>
        <begin position="94"/>
        <end position="113"/>
    </location>
</feature>
<keyword evidence="6" id="KW-0564">Palmitate</keyword>
<sequence length="716" mass="78082">MDHAGPLLPPDDFSHELVDHSALSESRHPGSPSHDDMIGRRLARRVERACCTCATYIPLAFVYSISTWAVWVIYHLATTPSAYARSAFAGPWCAPVGIVLYVMMMWSYTAAVFTTPGSTTNDQGYSTVPTNNGSPFNGLADHQAASLASAAAASSLTVKSNGEIRYCKKCQARKPDRAHHCSTCRRCILKMDHHCPWLANCIGLRNNKMFILFLIYTTLFSLFSFVLAGSWVWTEIVNDVTYASSNDTLMPVQYIMLTVVGAIFGLAVGLFTAWHIILASRGQTTIECMEKTRYSSSLRGSMPFTAAATVAGAIGEGLSTLSSDARAAAAEHGVLPPQYGRQMAHLQGHGGRPRDEEMGLFAGVEGAHDDDSYNDDMPNNYASESGRRLTYNELERYRAQKRHEAYLDELDSAKMPHAFDLGVRRNLRQMFGATPWLWPLPIYTSTGDGWSWEPSPRWVAARERMQQDRDAQRARERAAGWGDYEDDLPSSSAAAPPIIVTSATPPRHPIQPPLYHPRQPYQKQNTAPPPKLGLHPAASNRPAPSRYRRSPLTPSKADRILGRNPNQGYADTETRAAGNNVALLRLSATGQTLPDDDTDLFGNDTDEEADEEETATENDAEDDGSSSKADSAPAAGAFSPVSPSQQHRHQPSTLRAHWMPDPTSGLLREASLSPVGRTRSPKSSGAATPIAPAGSVNGSEQCHKELLGDVDDGSVD</sequence>
<accession>A0ABP0DN19</accession>
<gene>
    <name evidence="13" type="primary">PFA3</name>
    <name evidence="13" type="ORF">SEPCBS119000_003698</name>
</gene>
<reference evidence="13 14" key="1">
    <citation type="submission" date="2024-01" db="EMBL/GenBank/DDBJ databases">
        <authorList>
            <person name="Allen C."/>
            <person name="Tagirdzhanova G."/>
        </authorList>
    </citation>
    <scope>NUCLEOTIDE SEQUENCE [LARGE SCALE GENOMIC DNA]</scope>
    <source>
        <strain evidence="13 14">CBS 119000</strain>
    </source>
</reference>
<name>A0ABP0DN19_9PEZI</name>
<feature type="transmembrane region" description="Helical" evidence="10">
    <location>
        <begin position="210"/>
        <end position="234"/>
    </location>
</feature>
<proteinExistence type="inferred from homology"/>
<dbReference type="EMBL" id="CAWUON010000050">
    <property type="protein sequence ID" value="CAK7269688.1"/>
    <property type="molecule type" value="Genomic_DNA"/>
</dbReference>
<evidence type="ECO:0000313" key="14">
    <source>
        <dbReference type="Proteomes" id="UP001642502"/>
    </source>
</evidence>
<dbReference type="PROSITE" id="PS50216">
    <property type="entry name" value="DHHC"/>
    <property type="match status" value="1"/>
</dbReference>
<evidence type="ECO:0000256" key="5">
    <source>
        <dbReference type="ARBA" id="ARBA00023136"/>
    </source>
</evidence>
<feature type="compositionally biased region" description="Acidic residues" evidence="11">
    <location>
        <begin position="594"/>
        <end position="624"/>
    </location>
</feature>
<dbReference type="Pfam" id="PF01529">
    <property type="entry name" value="DHHC"/>
    <property type="match status" value="1"/>
</dbReference>
<evidence type="ECO:0000256" key="10">
    <source>
        <dbReference type="RuleBase" id="RU079119"/>
    </source>
</evidence>
<feature type="region of interest" description="Disordered" evidence="11">
    <location>
        <begin position="463"/>
        <end position="574"/>
    </location>
</feature>
<dbReference type="InterPro" id="IPR001594">
    <property type="entry name" value="Palmitoyltrfase_DHHC"/>
</dbReference>
<evidence type="ECO:0000256" key="3">
    <source>
        <dbReference type="ARBA" id="ARBA00022692"/>
    </source>
</evidence>
<keyword evidence="2 10" id="KW-0808">Transferase</keyword>
<keyword evidence="4 10" id="KW-1133">Transmembrane helix</keyword>
<keyword evidence="3 10" id="KW-0812">Transmembrane</keyword>
<keyword evidence="14" id="KW-1185">Reference proteome</keyword>
<comment type="subcellular location">
    <subcellularLocation>
        <location evidence="1">Membrane</location>
        <topology evidence="1">Multi-pass membrane protein</topology>
    </subcellularLocation>
</comment>
<feature type="transmembrane region" description="Helical" evidence="10">
    <location>
        <begin position="49"/>
        <end position="74"/>
    </location>
</feature>